<dbReference type="AlphaFoldDB" id="A0A0U3LDD5"/>
<evidence type="ECO:0000313" key="1">
    <source>
        <dbReference type="EMBL" id="ALV06111.1"/>
    </source>
</evidence>
<dbReference type="EMBL" id="CP013729">
    <property type="protein sequence ID" value="ALV06111.1"/>
    <property type="molecule type" value="Genomic_DNA"/>
</dbReference>
<name>A0A0U3LDD5_9BURK</name>
<evidence type="ECO:0000313" key="2">
    <source>
        <dbReference type="Proteomes" id="UP000060699"/>
    </source>
</evidence>
<keyword evidence="2" id="KW-1185">Reference proteome</keyword>
<gene>
    <name evidence="1" type="ORF">RD2015_1626</name>
</gene>
<protein>
    <submittedName>
        <fullName evidence="1">Uncharacterized protein</fullName>
    </submittedName>
</protein>
<dbReference type="Pfam" id="PF11188">
    <property type="entry name" value="DUF2975"/>
    <property type="match status" value="1"/>
</dbReference>
<proteinExistence type="predicted"/>
<dbReference type="OrthoDB" id="9153951at2"/>
<dbReference type="Proteomes" id="UP000060699">
    <property type="component" value="Chromosome"/>
</dbReference>
<organism evidence="1 2">
    <name type="scientific">Roseateles depolymerans</name>
    <dbReference type="NCBI Taxonomy" id="76731"/>
    <lineage>
        <taxon>Bacteria</taxon>
        <taxon>Pseudomonadati</taxon>
        <taxon>Pseudomonadota</taxon>
        <taxon>Betaproteobacteria</taxon>
        <taxon>Burkholderiales</taxon>
        <taxon>Sphaerotilaceae</taxon>
        <taxon>Roseateles</taxon>
    </lineage>
</organism>
<dbReference type="InterPro" id="IPR021354">
    <property type="entry name" value="DUF2975"/>
</dbReference>
<dbReference type="KEGG" id="rdp:RD2015_1626"/>
<dbReference type="RefSeq" id="WP_083525452.1">
    <property type="nucleotide sequence ID" value="NZ_CP013729.1"/>
</dbReference>
<sequence>MHDALPRPAAPRLLWISRSVRALALGGAVGVLTFAAAFWSSPQWVQRVALSQWKLPAGSLQTDALSRFLAALGSAPGFALALWVLWQVWALFGWYGRGEIFHPRAIHHLRRFGQAVTALAPVMVLSDTLTVLGLTWFNPPGKRQLMVQIGSEHYLQLMVGLVLLAIAQVMLEAQRMAQENAEFV</sequence>
<reference evidence="1 2" key="1">
    <citation type="submission" date="2015-12" db="EMBL/GenBank/DDBJ databases">
        <title>Complete genome of Roseateles depolymerans KCTC 42856.</title>
        <authorList>
            <person name="Kim K.M."/>
        </authorList>
    </citation>
    <scope>NUCLEOTIDE SEQUENCE [LARGE SCALE GENOMIC DNA]</scope>
    <source>
        <strain evidence="1 2">KCTC 42856</strain>
    </source>
</reference>
<accession>A0A0U3LDD5</accession>
<dbReference type="STRING" id="76731.RD2015_1626"/>